<comment type="caution">
    <text evidence="11">The sequence shown here is derived from an EMBL/GenBank/DDBJ whole genome shotgun (WGS) entry which is preliminary data.</text>
</comment>
<keyword evidence="3" id="KW-0272">Extracellular matrix</keyword>
<evidence type="ECO:0000256" key="1">
    <source>
        <dbReference type="ARBA" id="ARBA00004498"/>
    </source>
</evidence>
<accession>A0A401RSI0</accession>
<proteinExistence type="inferred from homology"/>
<evidence type="ECO:0000259" key="10">
    <source>
        <dbReference type="Pfam" id="PF13778"/>
    </source>
</evidence>
<feature type="domain" description="DUF4174" evidence="10">
    <location>
        <begin position="590"/>
        <end position="722"/>
    </location>
</feature>
<evidence type="ECO:0000256" key="9">
    <source>
        <dbReference type="SAM" id="SignalP"/>
    </source>
</evidence>
<dbReference type="OrthoDB" id="9898686at2759"/>
<dbReference type="PANTHER" id="PTHR46792">
    <property type="entry name" value="COILED-COIL DOMAIN-CONTAINING PROTEIN 80"/>
    <property type="match status" value="1"/>
</dbReference>
<feature type="compositionally biased region" description="Basic residues" evidence="8">
    <location>
        <begin position="518"/>
        <end position="546"/>
    </location>
</feature>
<dbReference type="PANTHER" id="PTHR46792:SF2">
    <property type="entry name" value="COILED-COIL DOMAIN-CONTAINING PROTEIN 80"/>
    <property type="match status" value="1"/>
</dbReference>
<evidence type="ECO:0000256" key="7">
    <source>
        <dbReference type="ARBA" id="ARBA00039956"/>
    </source>
</evidence>
<feature type="compositionally biased region" description="Basic and acidic residues" evidence="8">
    <location>
        <begin position="258"/>
        <end position="267"/>
    </location>
</feature>
<evidence type="ECO:0000256" key="3">
    <source>
        <dbReference type="ARBA" id="ARBA00022530"/>
    </source>
</evidence>
<feature type="signal peptide" evidence="9">
    <location>
        <begin position="1"/>
        <end position="21"/>
    </location>
</feature>
<keyword evidence="12" id="KW-1185">Reference proteome</keyword>
<feature type="region of interest" description="Disordered" evidence="8">
    <location>
        <begin position="251"/>
        <end position="281"/>
    </location>
</feature>
<feature type="chain" id="PRO_5019405710" description="Coiled-coil domain-containing protein 80" evidence="9">
    <location>
        <begin position="22"/>
        <end position="914"/>
    </location>
</feature>
<evidence type="ECO:0000256" key="2">
    <source>
        <dbReference type="ARBA" id="ARBA00022525"/>
    </source>
</evidence>
<feature type="region of interest" description="Disordered" evidence="8">
    <location>
        <begin position="558"/>
        <end position="578"/>
    </location>
</feature>
<dbReference type="AlphaFoldDB" id="A0A401RSI0"/>
<feature type="compositionally biased region" description="Basic residues" evidence="8">
    <location>
        <begin position="559"/>
        <end position="577"/>
    </location>
</feature>
<keyword evidence="2" id="KW-0964">Secreted</keyword>
<gene>
    <name evidence="11" type="ORF">chiPu_0019553</name>
</gene>
<dbReference type="InterPro" id="IPR025232">
    <property type="entry name" value="DUF4174"/>
</dbReference>
<name>A0A401RSI0_CHIPU</name>
<organism evidence="11 12">
    <name type="scientific">Chiloscyllium punctatum</name>
    <name type="common">Brownbanded bambooshark</name>
    <name type="synonym">Hemiscyllium punctatum</name>
    <dbReference type="NCBI Taxonomy" id="137246"/>
    <lineage>
        <taxon>Eukaryota</taxon>
        <taxon>Metazoa</taxon>
        <taxon>Chordata</taxon>
        <taxon>Craniata</taxon>
        <taxon>Vertebrata</taxon>
        <taxon>Chondrichthyes</taxon>
        <taxon>Elasmobranchii</taxon>
        <taxon>Galeomorphii</taxon>
        <taxon>Galeoidea</taxon>
        <taxon>Orectolobiformes</taxon>
        <taxon>Hemiscylliidae</taxon>
        <taxon>Chiloscyllium</taxon>
    </lineage>
</organism>
<dbReference type="OMA" id="DMRVKQY"/>
<feature type="region of interest" description="Disordered" evidence="8">
    <location>
        <begin position="373"/>
        <end position="546"/>
    </location>
</feature>
<dbReference type="GO" id="GO:0030198">
    <property type="term" value="P:extracellular matrix organization"/>
    <property type="evidence" value="ECO:0007669"/>
    <property type="project" value="TreeGrafter"/>
</dbReference>
<feature type="compositionally biased region" description="Polar residues" evidence="8">
    <location>
        <begin position="383"/>
        <end position="396"/>
    </location>
</feature>
<dbReference type="GO" id="GO:0005604">
    <property type="term" value="C:basement membrane"/>
    <property type="evidence" value="ECO:0007669"/>
    <property type="project" value="TreeGrafter"/>
</dbReference>
<dbReference type="EMBL" id="BEZZ01002052">
    <property type="protein sequence ID" value="GCC21086.1"/>
    <property type="molecule type" value="Genomic_DNA"/>
</dbReference>
<evidence type="ECO:0000256" key="4">
    <source>
        <dbReference type="ARBA" id="ARBA00022729"/>
    </source>
</evidence>
<reference evidence="11 12" key="1">
    <citation type="journal article" date="2018" name="Nat. Ecol. Evol.">
        <title>Shark genomes provide insights into elasmobranch evolution and the origin of vertebrates.</title>
        <authorList>
            <person name="Hara Y"/>
            <person name="Yamaguchi K"/>
            <person name="Onimaru K"/>
            <person name="Kadota M"/>
            <person name="Koyanagi M"/>
            <person name="Keeley SD"/>
            <person name="Tatsumi K"/>
            <person name="Tanaka K"/>
            <person name="Motone F"/>
            <person name="Kageyama Y"/>
            <person name="Nozu R"/>
            <person name="Adachi N"/>
            <person name="Nishimura O"/>
            <person name="Nakagawa R"/>
            <person name="Tanegashima C"/>
            <person name="Kiyatake I"/>
            <person name="Matsumoto R"/>
            <person name="Murakumo K"/>
            <person name="Nishida K"/>
            <person name="Terakita A"/>
            <person name="Kuratani S"/>
            <person name="Sato K"/>
            <person name="Hyodo S Kuraku.S."/>
        </authorList>
    </citation>
    <scope>NUCLEOTIDE SEQUENCE [LARGE SCALE GENOMIC DNA]</scope>
</reference>
<comment type="similarity">
    <text evidence="5">Belongs to the CCDC80 family.</text>
</comment>
<evidence type="ECO:0000256" key="5">
    <source>
        <dbReference type="ARBA" id="ARBA00038037"/>
    </source>
</evidence>
<dbReference type="Pfam" id="PF13778">
    <property type="entry name" value="DUF4174"/>
    <property type="match status" value="3"/>
</dbReference>
<dbReference type="STRING" id="137246.A0A401RSI0"/>
<evidence type="ECO:0000256" key="8">
    <source>
        <dbReference type="SAM" id="MobiDB-lite"/>
    </source>
</evidence>
<evidence type="ECO:0000256" key="6">
    <source>
        <dbReference type="ARBA" id="ARBA00038549"/>
    </source>
</evidence>
<feature type="domain" description="DUF4174" evidence="10">
    <location>
        <begin position="104"/>
        <end position="232"/>
    </location>
</feature>
<dbReference type="GO" id="GO:0010811">
    <property type="term" value="P:positive regulation of cell-substrate adhesion"/>
    <property type="evidence" value="ECO:0007669"/>
    <property type="project" value="TreeGrafter"/>
</dbReference>
<evidence type="ECO:0000313" key="12">
    <source>
        <dbReference type="Proteomes" id="UP000287033"/>
    </source>
</evidence>
<feature type="region of interest" description="Disordered" evidence="8">
    <location>
        <begin position="50"/>
        <end position="96"/>
    </location>
</feature>
<dbReference type="Proteomes" id="UP000287033">
    <property type="component" value="Unassembled WGS sequence"/>
</dbReference>
<comment type="subunit">
    <text evidence="6">Binds to various extracellular matrix proteins.</text>
</comment>
<comment type="subcellular location">
    <subcellularLocation>
        <location evidence="1">Secreted</location>
        <location evidence="1">Extracellular space</location>
        <location evidence="1">Extracellular matrix</location>
    </subcellularLocation>
</comment>
<protein>
    <recommendedName>
        <fullName evidence="7">Coiled-coil domain-containing protein 80</fullName>
    </recommendedName>
</protein>
<sequence length="914" mass="103695">MKGPGFLSLLLLALLCLLCECRAPSAMQRLGARRRLRLLRLANGTLSRASRPVAAAQRDDSSSSSPRGRYRSRSLSRGSRSGEPAPAARSRQARVPAAGTPSLMAGMAGKQRLWVISAPHPADGYYRLMLSLLKDDVYCELAERHIYQLVLFHQDGEVGGKLRKITNQGTILEEALDASTVLKLLDFLKLERGKFSMVLLRKNLQLEETYPYPVRLEAMYEMIDQGPIRKIEKLRQKGFVQKCKQAGLEGKVIGPSQGEKKNEEKLRPTPTNENVEVPTPKETREEKVLDKKKKVVIRKPIRISLNTHGGSKLVRATVAPITSTTRTIKPTNIPPTTTTVTDFSTTVPSTTAFERQGGVSHFTRSHVILLPSSPKFHKPAGNVETSSRSMTDTNSPAARGGTHRDRHQTVSRIDGKKSSKTLPFYPPVPTSQTTTVSPGYTKEQTTRHKYNRADKKVGNYHKKGPRVTPVLRKPTKVKTSKSKSTNNKILINEYEDKYDPEKTSSTGTGQEVEVSRVPLKKGKEQKKHGKPVKSEKKKPVKKAGKKIKPMLKTKPLKETKHKNPKKTTKKGIFKQPKKIPGMPKTLASILSHFENRRRLILITSPNDRNNMYEQQRDEYLEHVCEMALRKISIITIFGPLNNSTIKIDHYQLDNEKPVKDIRHGDLDQGLITELRKEYGITENEFFMVLTDVDMRVKQHYEVPIAMQAVFNLIDTFTTRIKEMEKQKRDGTSCKKENKPRSLENFLSRFRWRRRLFIISTPTDEEWAYQHQLYALNSQACNLGLRHLAVLKLMGVGIDVGGVLELYPINGSATVDREDLSPSLVQDIRNYFQVSPEYFSMLLVGKDGNVKSWYPTPMWNMAIVYDLVDSMQLRRQEMAIQQSLGMRCPEDEYGYGYHGYQDGYHQQGHYGGYHY</sequence>
<evidence type="ECO:0000313" key="11">
    <source>
        <dbReference type="EMBL" id="GCC21086.1"/>
    </source>
</evidence>
<feature type="domain" description="DUF4174" evidence="10">
    <location>
        <begin position="745"/>
        <end position="876"/>
    </location>
</feature>
<keyword evidence="4 9" id="KW-0732">Signal</keyword>